<dbReference type="Pfam" id="PF03957">
    <property type="entry name" value="Jun"/>
    <property type="match status" value="1"/>
</dbReference>
<dbReference type="STRING" id="7375.A0A0L0CI03"/>
<protein>
    <submittedName>
        <fullName evidence="2">Transcription factor AP-1</fullName>
    </submittedName>
</protein>
<evidence type="ECO:0000313" key="2">
    <source>
        <dbReference type="EMBL" id="KNC32038.1"/>
    </source>
</evidence>
<dbReference type="InterPro" id="IPR005643">
    <property type="entry name" value="JNK"/>
</dbReference>
<organism evidence="2 3">
    <name type="scientific">Lucilia cuprina</name>
    <name type="common">Green bottle fly</name>
    <name type="synonym">Australian sheep blowfly</name>
    <dbReference type="NCBI Taxonomy" id="7375"/>
    <lineage>
        <taxon>Eukaryota</taxon>
        <taxon>Metazoa</taxon>
        <taxon>Ecdysozoa</taxon>
        <taxon>Arthropoda</taxon>
        <taxon>Hexapoda</taxon>
        <taxon>Insecta</taxon>
        <taxon>Pterygota</taxon>
        <taxon>Neoptera</taxon>
        <taxon>Endopterygota</taxon>
        <taxon>Diptera</taxon>
        <taxon>Brachycera</taxon>
        <taxon>Muscomorpha</taxon>
        <taxon>Oestroidea</taxon>
        <taxon>Calliphoridae</taxon>
        <taxon>Luciliinae</taxon>
        <taxon>Lucilia</taxon>
    </lineage>
</organism>
<reference evidence="2 3" key="1">
    <citation type="journal article" date="2015" name="Nat. Commun.">
        <title>Lucilia cuprina genome unlocks parasitic fly biology to underpin future interventions.</title>
        <authorList>
            <person name="Anstead C.A."/>
            <person name="Korhonen P.K."/>
            <person name="Young N.D."/>
            <person name="Hall R.S."/>
            <person name="Jex A.R."/>
            <person name="Murali S.C."/>
            <person name="Hughes D.S."/>
            <person name="Lee S.F."/>
            <person name="Perry T."/>
            <person name="Stroehlein A.J."/>
            <person name="Ansell B.R."/>
            <person name="Breugelmans B."/>
            <person name="Hofmann A."/>
            <person name="Qu J."/>
            <person name="Dugan S."/>
            <person name="Lee S.L."/>
            <person name="Chao H."/>
            <person name="Dinh H."/>
            <person name="Han Y."/>
            <person name="Doddapaneni H.V."/>
            <person name="Worley K.C."/>
            <person name="Muzny D.M."/>
            <person name="Ioannidis P."/>
            <person name="Waterhouse R.M."/>
            <person name="Zdobnov E.M."/>
            <person name="James P.J."/>
            <person name="Bagnall N.H."/>
            <person name="Kotze A.C."/>
            <person name="Gibbs R.A."/>
            <person name="Richards S."/>
            <person name="Batterham P."/>
            <person name="Gasser R.B."/>
        </authorList>
    </citation>
    <scope>NUCLEOTIDE SEQUENCE [LARGE SCALE GENOMIC DNA]</scope>
    <source>
        <strain evidence="2 3">LS</strain>
        <tissue evidence="2">Full body</tissue>
    </source>
</reference>
<evidence type="ECO:0000313" key="3">
    <source>
        <dbReference type="Proteomes" id="UP000037069"/>
    </source>
</evidence>
<dbReference type="Proteomes" id="UP000037069">
    <property type="component" value="Unassembled WGS sequence"/>
</dbReference>
<proteinExistence type="predicted"/>
<dbReference type="OrthoDB" id="2187714at2759"/>
<feature type="domain" description="Jun-like transcription factor" evidence="1">
    <location>
        <begin position="46"/>
        <end position="172"/>
    </location>
</feature>
<keyword evidence="3" id="KW-1185">Reference proteome</keyword>
<evidence type="ECO:0000259" key="1">
    <source>
        <dbReference type="Pfam" id="PF03957"/>
    </source>
</evidence>
<dbReference type="EMBL" id="JRES01000347">
    <property type="protein sequence ID" value="KNC32038.1"/>
    <property type="molecule type" value="Genomic_DNA"/>
</dbReference>
<dbReference type="AlphaFoldDB" id="A0A0L0CI03"/>
<accession>A0A0L0CI03</accession>
<sequence length="172" mass="18424">MKSLNSDCSGSNSNNIAVKTEPLAILKDNEELHFQQPNTSVNSNNNINKRPMSLDLKNSSKKQRLAAPSPLLIASPDAQSVKPLTTPDLEKLLHLLPTPQPGLIYQAKSSAVTSEQEAFGKGFEEALHSLRNNGSKQIQTENSTNVVVGLSNTTTTNVGTGMSGGSFTYTNL</sequence>
<feature type="non-terminal residue" evidence="2">
    <location>
        <position position="172"/>
    </location>
</feature>
<gene>
    <name evidence="2" type="ORF">FF38_02692</name>
</gene>
<name>A0A0L0CI03_LUCCU</name>
<comment type="caution">
    <text evidence="2">The sequence shown here is derived from an EMBL/GenBank/DDBJ whole genome shotgun (WGS) entry which is preliminary data.</text>
</comment>